<dbReference type="EMBL" id="JAMZDX010000003">
    <property type="protein sequence ID" value="MCP2310537.1"/>
    <property type="molecule type" value="Genomic_DNA"/>
</dbReference>
<evidence type="ECO:0000313" key="3">
    <source>
        <dbReference type="Proteomes" id="UP001206483"/>
    </source>
</evidence>
<proteinExistence type="predicted"/>
<dbReference type="PANTHER" id="PTHR46825">
    <property type="entry name" value="D-ALANYL-D-ALANINE-CARBOXYPEPTIDASE/ENDOPEPTIDASE AMPH"/>
    <property type="match status" value="1"/>
</dbReference>
<organism evidence="2 3">
    <name type="scientific">Kitasatospora paracochleata</name>
    <dbReference type="NCBI Taxonomy" id="58354"/>
    <lineage>
        <taxon>Bacteria</taxon>
        <taxon>Bacillati</taxon>
        <taxon>Actinomycetota</taxon>
        <taxon>Actinomycetes</taxon>
        <taxon>Kitasatosporales</taxon>
        <taxon>Streptomycetaceae</taxon>
        <taxon>Kitasatospora</taxon>
    </lineage>
</organism>
<protein>
    <submittedName>
        <fullName evidence="2">CubicO group peptidase (Beta-lactamase class C family)</fullName>
    </submittedName>
</protein>
<keyword evidence="3" id="KW-1185">Reference proteome</keyword>
<dbReference type="Pfam" id="PF17660">
    <property type="entry name" value="BTRD1"/>
    <property type="match status" value="5"/>
</dbReference>
<evidence type="ECO:0000259" key="1">
    <source>
        <dbReference type="Pfam" id="PF00144"/>
    </source>
</evidence>
<dbReference type="RefSeq" id="WP_253798569.1">
    <property type="nucleotide sequence ID" value="NZ_BAAAUB010000014.1"/>
</dbReference>
<dbReference type="InterPro" id="IPR050491">
    <property type="entry name" value="AmpC-like"/>
</dbReference>
<dbReference type="InterPro" id="IPR049511">
    <property type="entry name" value="PGH-like_rpt"/>
</dbReference>
<dbReference type="InterPro" id="IPR012338">
    <property type="entry name" value="Beta-lactam/transpept-like"/>
</dbReference>
<comment type="caution">
    <text evidence="2">The sequence shown here is derived from an EMBL/GenBank/DDBJ whole genome shotgun (WGS) entry which is preliminary data.</text>
</comment>
<dbReference type="InterPro" id="IPR001466">
    <property type="entry name" value="Beta-lactam-related"/>
</dbReference>
<dbReference type="Pfam" id="PF00144">
    <property type="entry name" value="Beta-lactamase"/>
    <property type="match status" value="1"/>
</dbReference>
<gene>
    <name evidence="2" type="ORF">FHR36_003670</name>
</gene>
<dbReference type="Proteomes" id="UP001206483">
    <property type="component" value="Unassembled WGS sequence"/>
</dbReference>
<dbReference type="SUPFAM" id="SSF56601">
    <property type="entry name" value="beta-lactamase/transpeptidase-like"/>
    <property type="match status" value="1"/>
</dbReference>
<dbReference type="Gene3D" id="3.40.710.10">
    <property type="entry name" value="DD-peptidase/beta-lactamase superfamily"/>
    <property type="match status" value="1"/>
</dbReference>
<evidence type="ECO:0000313" key="2">
    <source>
        <dbReference type="EMBL" id="MCP2310537.1"/>
    </source>
</evidence>
<feature type="domain" description="Beta-lactamase-related" evidence="1">
    <location>
        <begin position="269"/>
        <end position="589"/>
    </location>
</feature>
<dbReference type="PANTHER" id="PTHR46825:SF7">
    <property type="entry name" value="D-ALANYL-D-ALANINE CARBOXYPEPTIDASE"/>
    <property type="match status" value="1"/>
</dbReference>
<name>A0ABT1IZF2_9ACTN</name>
<accession>A0ABT1IZF2</accession>
<reference evidence="2 3" key="1">
    <citation type="submission" date="2022-06" db="EMBL/GenBank/DDBJ databases">
        <title>Sequencing the genomes of 1000 actinobacteria strains.</title>
        <authorList>
            <person name="Klenk H.-P."/>
        </authorList>
    </citation>
    <scope>NUCLEOTIDE SEQUENCE [LARGE SCALE GENOMIC DNA]</scope>
    <source>
        <strain evidence="2 3">DSM 41656</strain>
    </source>
</reference>
<sequence length="606" mass="66220">MIVTDWQARHGLDATDHQAAFDRLTGRGYRLLRLTGYELAGEARYASIWAVQGGNAWQARHGLPAADYQAAVTALARDGYRPVDLSVCRAGGRVLFSAVWEQEEGLEWIARHGLTGAQYQTLFDELSADGFRLRCLSPYEDEDGTERFACVWDRYAGPPWQARHGLTAAEYQREFDRWKEHGYRPVRVVGHPVGHEVRYAAIWEQSAGHPWRAEHGVAHADYQAHFDALAAEGLRLVELSGYRAGGSAAYTTVWEATPETDTAADPAAALVVPFLQKWAVPGLSFALARGGAIRTTRAYGYANRITREIATTAHRFRVASVAKPITSTAVHLLIEQGRLALTDPVFGPGALLGTRYGTRPYSGRLQSVRLQHLLEHSAGGWTNDGEDPMFQQLFLDREALITWTLDNRPLDADPGTTYGYSNFGYCLLGRIVERAGGLPYGEFVHRHVLDPVGASQAVLAGATAEERHEREAMYTGTDLAAPYGIRVDRMDAHGGWAATPVDLLRFLFAVDGLPSPADILQPASRTAMTTASAVRPVTPTAPGYARGWAVNSAGTIWHDGTLPGSQAILVRPDDGRAWAAVCNAGRPNSALGGEFDALLWQVQDLL</sequence>